<dbReference type="AlphaFoldDB" id="A0A197JKK4"/>
<dbReference type="OrthoDB" id="2424910at2759"/>
<gene>
    <name evidence="2" type="ORF">K457DRAFT_128804</name>
</gene>
<dbReference type="EMBL" id="KV442075">
    <property type="protein sequence ID" value="OAQ25752.1"/>
    <property type="molecule type" value="Genomic_DNA"/>
</dbReference>
<keyword evidence="1" id="KW-0732">Signal</keyword>
<dbReference type="Proteomes" id="UP000078512">
    <property type="component" value="Unassembled WGS sequence"/>
</dbReference>
<evidence type="ECO:0000313" key="3">
    <source>
        <dbReference type="Proteomes" id="UP000078512"/>
    </source>
</evidence>
<feature type="chain" id="PRO_5008276027" description="Extracellular membrane protein CFEM domain-containing protein" evidence="1">
    <location>
        <begin position="26"/>
        <end position="183"/>
    </location>
</feature>
<feature type="signal peptide" evidence="1">
    <location>
        <begin position="1"/>
        <end position="25"/>
    </location>
</feature>
<reference evidence="2 3" key="1">
    <citation type="submission" date="2016-05" db="EMBL/GenBank/DDBJ databases">
        <title>Genome sequencing reveals origins of a unique bacterial endosymbiosis in the earliest lineages of terrestrial Fungi.</title>
        <authorList>
            <consortium name="DOE Joint Genome Institute"/>
            <person name="Uehling J."/>
            <person name="Gryganskyi A."/>
            <person name="Hameed K."/>
            <person name="Tschaplinski T."/>
            <person name="Misztal P."/>
            <person name="Wu S."/>
            <person name="Desiro A."/>
            <person name="Vande Pol N."/>
            <person name="Du Z.-Y."/>
            <person name="Zienkiewicz A."/>
            <person name="Zienkiewicz K."/>
            <person name="Morin E."/>
            <person name="Tisserant E."/>
            <person name="Splivallo R."/>
            <person name="Hainaut M."/>
            <person name="Henrissat B."/>
            <person name="Ohm R."/>
            <person name="Kuo A."/>
            <person name="Yan J."/>
            <person name="Lipzen A."/>
            <person name="Nolan M."/>
            <person name="Labutti K."/>
            <person name="Barry K."/>
            <person name="Goldstein A."/>
            <person name="Labbe J."/>
            <person name="Schadt C."/>
            <person name="Tuskan G."/>
            <person name="Grigoriev I."/>
            <person name="Martin F."/>
            <person name="Vilgalys R."/>
            <person name="Bonito G."/>
        </authorList>
    </citation>
    <scope>NUCLEOTIDE SEQUENCE [LARGE SCALE GENOMIC DNA]</scope>
    <source>
        <strain evidence="2 3">AG-77</strain>
    </source>
</reference>
<name>A0A197JKK4_9FUNG</name>
<accession>A0A197JKK4</accession>
<proteinExistence type="predicted"/>
<evidence type="ECO:0008006" key="4">
    <source>
        <dbReference type="Google" id="ProtNLM"/>
    </source>
</evidence>
<evidence type="ECO:0000313" key="2">
    <source>
        <dbReference type="EMBL" id="OAQ25752.1"/>
    </source>
</evidence>
<organism evidence="2 3">
    <name type="scientific">Linnemannia elongata AG-77</name>
    <dbReference type="NCBI Taxonomy" id="1314771"/>
    <lineage>
        <taxon>Eukaryota</taxon>
        <taxon>Fungi</taxon>
        <taxon>Fungi incertae sedis</taxon>
        <taxon>Mucoromycota</taxon>
        <taxon>Mortierellomycotina</taxon>
        <taxon>Mortierellomycetes</taxon>
        <taxon>Mortierellales</taxon>
        <taxon>Mortierellaceae</taxon>
        <taxon>Linnemannia</taxon>
    </lineage>
</organism>
<protein>
    <recommendedName>
        <fullName evidence="4">Extracellular membrane protein CFEM domain-containing protein</fullName>
    </recommendedName>
</protein>
<sequence length="183" mass="18951">MRFSAIAASAVAFIVATSLNTVVSAQTITAPEQACMTCIQSSALKQSASCDAETMSTFGFIGPGAFEKMTPKQKRCNCILSIQDDWIKACTFQDTCTDENASYLKKNLINISGDVRCMPFFAPDLANTTTTATKPSATVGAPVAVPSSTKTPNGSNRGTPLGAACSKLIAGAALAIGFSTAML</sequence>
<keyword evidence="3" id="KW-1185">Reference proteome</keyword>
<evidence type="ECO:0000256" key="1">
    <source>
        <dbReference type="SAM" id="SignalP"/>
    </source>
</evidence>